<name>A0A239JZ14_9BACT</name>
<dbReference type="GO" id="GO:0004301">
    <property type="term" value="F:epoxide hydrolase activity"/>
    <property type="evidence" value="ECO:0007669"/>
    <property type="project" value="TreeGrafter"/>
</dbReference>
<evidence type="ECO:0000256" key="1">
    <source>
        <dbReference type="ARBA" id="ARBA00010088"/>
    </source>
</evidence>
<feature type="domain" description="Epoxide hydrolase N-terminal" evidence="5">
    <location>
        <begin position="5"/>
        <end position="110"/>
    </location>
</feature>
<proteinExistence type="inferred from homology"/>
<dbReference type="Gene3D" id="3.40.50.1820">
    <property type="entry name" value="alpha/beta hydrolase"/>
    <property type="match status" value="1"/>
</dbReference>
<evidence type="ECO:0000259" key="5">
    <source>
        <dbReference type="Pfam" id="PF06441"/>
    </source>
</evidence>
<evidence type="ECO:0000313" key="7">
    <source>
        <dbReference type="Proteomes" id="UP000198356"/>
    </source>
</evidence>
<dbReference type="PANTHER" id="PTHR21661:SF35">
    <property type="entry name" value="EPOXIDE HYDROLASE"/>
    <property type="match status" value="1"/>
</dbReference>
<keyword evidence="7" id="KW-1185">Reference proteome</keyword>
<dbReference type="PANTHER" id="PTHR21661">
    <property type="entry name" value="EPOXIDE HYDROLASE 1-RELATED"/>
    <property type="match status" value="1"/>
</dbReference>
<dbReference type="GO" id="GO:0097176">
    <property type="term" value="P:epoxide metabolic process"/>
    <property type="evidence" value="ECO:0007669"/>
    <property type="project" value="TreeGrafter"/>
</dbReference>
<keyword evidence="2" id="KW-0058">Aromatic hydrocarbons catabolism</keyword>
<gene>
    <name evidence="6" type="ORF">SAMN05421770_104221</name>
</gene>
<reference evidence="6 7" key="1">
    <citation type="submission" date="2017-06" db="EMBL/GenBank/DDBJ databases">
        <authorList>
            <person name="Kim H.J."/>
            <person name="Triplett B.A."/>
        </authorList>
    </citation>
    <scope>NUCLEOTIDE SEQUENCE [LARGE SCALE GENOMIC DNA]</scope>
    <source>
        <strain evidence="6 7">DSM 18704</strain>
    </source>
</reference>
<dbReference type="Proteomes" id="UP000198356">
    <property type="component" value="Unassembled WGS sequence"/>
</dbReference>
<organism evidence="6 7">
    <name type="scientific">Granulicella rosea</name>
    <dbReference type="NCBI Taxonomy" id="474952"/>
    <lineage>
        <taxon>Bacteria</taxon>
        <taxon>Pseudomonadati</taxon>
        <taxon>Acidobacteriota</taxon>
        <taxon>Terriglobia</taxon>
        <taxon>Terriglobales</taxon>
        <taxon>Acidobacteriaceae</taxon>
        <taxon>Granulicella</taxon>
    </lineage>
</organism>
<dbReference type="InterPro" id="IPR029058">
    <property type="entry name" value="AB_hydrolase_fold"/>
</dbReference>
<evidence type="ECO:0000313" key="6">
    <source>
        <dbReference type="EMBL" id="SNT11257.1"/>
    </source>
</evidence>
<dbReference type="OrthoDB" id="9780765at2"/>
<feature type="active site" description="Proton acceptor" evidence="4">
    <location>
        <position position="363"/>
    </location>
</feature>
<dbReference type="PRINTS" id="PR00412">
    <property type="entry name" value="EPOXHYDRLASE"/>
</dbReference>
<dbReference type="PIRSF" id="PIRSF001112">
    <property type="entry name" value="Epoxide_hydrolase"/>
    <property type="match status" value="1"/>
</dbReference>
<dbReference type="AlphaFoldDB" id="A0A239JZ14"/>
<sequence>MSTKIEEFRLNVPQSQLADLHDRLTHTRWPERETVDDTSQGPQLAKVQALVAHWRTKYDWRKCEALLNGFGHFKTNINGLDIQFLHIVSPEPDALPLLMCHGWPGSILEFRKVIEPLSNPAKFGGDPRKAFHLVIPSMPGFGFSDKPSATGWSIPQIADAWITLMDRLGYKRWGAQGGDLGFAVIDSIAEKKPKQFVGFHSNFIMMQPTPDEIAQATPQEKDMFASEKDFWDKLSGYAKEQSTRPQTIGYSLADSPVGLATWIYAMFQDTCGTPGNAEATFTLDELLDDIMMYWLPNTGASSARLYWEMVNSHWHPSTNPSKPIHVPAGFTMFPQEAVRKSRRLIEARYNNLVYFNEAAHGGHFGALEQPEVIVSDVRKTFDTLR</sequence>
<comment type="similarity">
    <text evidence="1">Belongs to the peptidase S33 family.</text>
</comment>
<dbReference type="InterPro" id="IPR016292">
    <property type="entry name" value="Epoxide_hydrolase"/>
</dbReference>
<dbReference type="SUPFAM" id="SSF53474">
    <property type="entry name" value="alpha/beta-Hydrolases"/>
    <property type="match status" value="1"/>
</dbReference>
<accession>A0A239JZ14</accession>
<keyword evidence="3" id="KW-0378">Hydrolase</keyword>
<dbReference type="Pfam" id="PF06441">
    <property type="entry name" value="EHN"/>
    <property type="match status" value="1"/>
</dbReference>
<feature type="active site" description="Proton donor" evidence="4">
    <location>
        <position position="306"/>
    </location>
</feature>
<dbReference type="InterPro" id="IPR010497">
    <property type="entry name" value="Epoxide_hydro_N"/>
</dbReference>
<evidence type="ECO:0000256" key="3">
    <source>
        <dbReference type="ARBA" id="ARBA00022801"/>
    </source>
</evidence>
<dbReference type="InterPro" id="IPR000639">
    <property type="entry name" value="Epox_hydrolase-like"/>
</dbReference>
<evidence type="ECO:0000256" key="4">
    <source>
        <dbReference type="PIRSR" id="PIRSR001112-1"/>
    </source>
</evidence>
<feature type="active site" description="Nucleophile" evidence="4">
    <location>
        <position position="179"/>
    </location>
</feature>
<evidence type="ECO:0000256" key="2">
    <source>
        <dbReference type="ARBA" id="ARBA00022797"/>
    </source>
</evidence>
<protein>
    <submittedName>
        <fullName evidence="6">Pimeloyl-ACP methyl ester carboxylesterase</fullName>
    </submittedName>
</protein>
<dbReference type="EMBL" id="FZOU01000004">
    <property type="protein sequence ID" value="SNT11257.1"/>
    <property type="molecule type" value="Genomic_DNA"/>
</dbReference>